<organism evidence="8 9">
    <name type="scientific">Fulvimarina pelagi HTCC2506</name>
    <dbReference type="NCBI Taxonomy" id="314231"/>
    <lineage>
        <taxon>Bacteria</taxon>
        <taxon>Pseudomonadati</taxon>
        <taxon>Pseudomonadota</taxon>
        <taxon>Alphaproteobacteria</taxon>
        <taxon>Hyphomicrobiales</taxon>
        <taxon>Aurantimonadaceae</taxon>
        <taxon>Fulvimarina</taxon>
    </lineage>
</organism>
<dbReference type="Gene3D" id="2.102.10.10">
    <property type="entry name" value="Rieske [2Fe-2S] iron-sulphur domain"/>
    <property type="match status" value="1"/>
</dbReference>
<evidence type="ECO:0000256" key="4">
    <source>
        <dbReference type="ARBA" id="ARBA00023002"/>
    </source>
</evidence>
<dbReference type="GO" id="GO:0051537">
    <property type="term" value="F:2 iron, 2 sulfur cluster binding"/>
    <property type="evidence" value="ECO:0007669"/>
    <property type="project" value="UniProtKB-KW"/>
</dbReference>
<dbReference type="InterPro" id="IPR017941">
    <property type="entry name" value="Rieske_2Fe-2S"/>
</dbReference>
<evidence type="ECO:0000313" key="9">
    <source>
        <dbReference type="Proteomes" id="UP000004310"/>
    </source>
</evidence>
<dbReference type="SUPFAM" id="SSF50022">
    <property type="entry name" value="ISP domain"/>
    <property type="match status" value="1"/>
</dbReference>
<dbReference type="RefSeq" id="WP_007068715.1">
    <property type="nucleotide sequence ID" value="NZ_DS022272.1"/>
</dbReference>
<dbReference type="PRINTS" id="PR00090">
    <property type="entry name" value="RNGDIOXGNASE"/>
</dbReference>
<keyword evidence="9" id="KW-1185">Reference proteome</keyword>
<dbReference type="InterPro" id="IPR036922">
    <property type="entry name" value="Rieske_2Fe-2S_sf"/>
</dbReference>
<gene>
    <name evidence="8" type="ORF">FP2506_18004</name>
</gene>
<feature type="domain" description="Rieske" evidence="7">
    <location>
        <begin position="45"/>
        <end position="151"/>
    </location>
</feature>
<keyword evidence="2" id="KW-0001">2Fe-2S</keyword>
<dbReference type="GO" id="GO:0005506">
    <property type="term" value="F:iron ion binding"/>
    <property type="evidence" value="ECO:0007669"/>
    <property type="project" value="InterPro"/>
</dbReference>
<dbReference type="STRING" id="217511.GCA_001463845_01889"/>
<proteinExistence type="predicted"/>
<dbReference type="PANTHER" id="PTHR43756:SF5">
    <property type="entry name" value="CHOLINE MONOOXYGENASE, CHLOROPLASTIC"/>
    <property type="match status" value="1"/>
</dbReference>
<keyword evidence="5" id="KW-0408">Iron</keyword>
<dbReference type="InterPro" id="IPR015879">
    <property type="entry name" value="Ring_hydroxy_dOase_asu_C_dom"/>
</dbReference>
<comment type="caution">
    <text evidence="8">The sequence shown here is derived from an EMBL/GenBank/DDBJ whole genome shotgun (WGS) entry which is preliminary data.</text>
</comment>
<comment type="cofactor">
    <cofactor evidence="1">
        <name>Fe cation</name>
        <dbReference type="ChEBI" id="CHEBI:24875"/>
    </cofactor>
</comment>
<dbReference type="Pfam" id="PF00848">
    <property type="entry name" value="Ring_hydroxyl_A"/>
    <property type="match status" value="1"/>
</dbReference>
<dbReference type="PROSITE" id="PS51296">
    <property type="entry name" value="RIESKE"/>
    <property type="match status" value="1"/>
</dbReference>
<dbReference type="Proteomes" id="UP000004310">
    <property type="component" value="Unassembled WGS sequence"/>
</dbReference>
<reference evidence="8 9" key="1">
    <citation type="journal article" date="2010" name="J. Bacteriol.">
        <title>Genome sequence of Fulvimarina pelagi HTCC2506T, a Mn(II)-oxidizing alphaproteobacterium possessing an aerobic anoxygenic photosynthetic gene cluster and Xanthorhodopsin.</title>
        <authorList>
            <person name="Kang I."/>
            <person name="Oh H.M."/>
            <person name="Lim S.I."/>
            <person name="Ferriera S."/>
            <person name="Giovannoni S.J."/>
            <person name="Cho J.C."/>
        </authorList>
    </citation>
    <scope>NUCLEOTIDE SEQUENCE [LARGE SCALE GENOMIC DNA]</scope>
    <source>
        <strain evidence="8 9">HTCC2506</strain>
    </source>
</reference>
<dbReference type="HOGENOM" id="CLU_026244_3_0_5"/>
<keyword evidence="4" id="KW-0560">Oxidoreductase</keyword>
<dbReference type="AlphaFoldDB" id="Q0G132"/>
<dbReference type="GO" id="GO:0016491">
    <property type="term" value="F:oxidoreductase activity"/>
    <property type="evidence" value="ECO:0007669"/>
    <property type="project" value="UniProtKB-KW"/>
</dbReference>
<evidence type="ECO:0000313" key="8">
    <source>
        <dbReference type="EMBL" id="EAU40807.1"/>
    </source>
</evidence>
<dbReference type="eggNOG" id="COG4638">
    <property type="taxonomic scope" value="Bacteria"/>
</dbReference>
<evidence type="ECO:0000256" key="5">
    <source>
        <dbReference type="ARBA" id="ARBA00023004"/>
    </source>
</evidence>
<sequence>MLQSPKDEVSALLRARQTGHSLPAGLYTRPEAYEADLDVIFHRHWIAVAVEADVPEEGDVYGVDIGRSSIVILRDDAGTVRAFHNVCSHRGAKLVDAGHSTIGKLVCPYHQWIYELDGELIEAPHMGKDFRYDLHHLRPVNMRSIGGILYVCLADEAPSDIETLAEIMAPRLAPYDLANTKVAYESELVEEGNWKLTMENNRECYHCASNHPELCVSFIDLDFGFDPDQLSDEDREEAATHGKMYEERTNAWERDGYPSRAIEHTVGKETNFRTQRLIIAGAGESQTPDALAASKKLLGTMTRKDTGDIHLWGNNSWNHVMADHAVIFTIFPLSADQTLVRTKWLVHKDAVESVDYDLEHLTSVWKATNAQDAALVARAHAGAHSVGYRPGPYSKFTEGALDDFSTWYVERMNAHGY</sequence>
<evidence type="ECO:0000256" key="6">
    <source>
        <dbReference type="ARBA" id="ARBA00023014"/>
    </source>
</evidence>
<keyword evidence="3" id="KW-0479">Metal-binding</keyword>
<dbReference type="EMBL" id="AATP01000005">
    <property type="protein sequence ID" value="EAU40807.1"/>
    <property type="molecule type" value="Genomic_DNA"/>
</dbReference>
<dbReference type="SUPFAM" id="SSF55961">
    <property type="entry name" value="Bet v1-like"/>
    <property type="match status" value="1"/>
</dbReference>
<dbReference type="PANTHER" id="PTHR43756">
    <property type="entry name" value="CHOLINE MONOOXYGENASE, CHLOROPLASTIC"/>
    <property type="match status" value="1"/>
</dbReference>
<evidence type="ECO:0000256" key="1">
    <source>
        <dbReference type="ARBA" id="ARBA00001962"/>
    </source>
</evidence>
<accession>Q0G132</accession>
<evidence type="ECO:0000259" key="7">
    <source>
        <dbReference type="PROSITE" id="PS51296"/>
    </source>
</evidence>
<evidence type="ECO:0000256" key="3">
    <source>
        <dbReference type="ARBA" id="ARBA00022723"/>
    </source>
</evidence>
<dbReference type="CDD" id="cd03469">
    <property type="entry name" value="Rieske_RO_Alpha_N"/>
    <property type="match status" value="1"/>
</dbReference>
<dbReference type="CDD" id="cd08884">
    <property type="entry name" value="RHO_alpha_C_GbcA-like"/>
    <property type="match status" value="1"/>
</dbReference>
<keyword evidence="6" id="KW-0411">Iron-sulfur</keyword>
<dbReference type="Pfam" id="PF00355">
    <property type="entry name" value="Rieske"/>
    <property type="match status" value="1"/>
</dbReference>
<name>Q0G132_9HYPH</name>
<dbReference type="Gene3D" id="3.90.380.10">
    <property type="entry name" value="Naphthalene 1,2-dioxygenase Alpha Subunit, Chain A, domain 1"/>
    <property type="match status" value="1"/>
</dbReference>
<evidence type="ECO:0000256" key="2">
    <source>
        <dbReference type="ARBA" id="ARBA00022714"/>
    </source>
</evidence>
<dbReference type="InterPro" id="IPR001663">
    <property type="entry name" value="Rng_hydr_dOase-A"/>
</dbReference>
<protein>
    <submittedName>
        <fullName evidence="8">Putative dyoxygenase (Alpha subunit) oxidoreductase protein</fullName>
    </submittedName>
</protein>